<reference evidence="9 10" key="1">
    <citation type="submission" date="2020-05" db="EMBL/GenBank/DDBJ databases">
        <title>Horizontal transmission and recombination maintain forever young bacterial symbiont genomes.</title>
        <authorList>
            <person name="Russell S.L."/>
            <person name="Pepper-Tunick E."/>
            <person name="Svedberg J."/>
            <person name="Byrne A."/>
            <person name="Ruelas Castillo J."/>
            <person name="Vollmers C."/>
            <person name="Beinart R.A."/>
            <person name="Corbett-Detig R."/>
        </authorList>
    </citation>
    <scope>NUCLEOTIDE SEQUENCE [LARGE SCALE GENOMIC DNA]</scope>
    <source>
        <strain evidence="9">455</strain>
    </source>
</reference>
<keyword evidence="2" id="KW-1003">Cell membrane</keyword>
<evidence type="ECO:0000313" key="10">
    <source>
        <dbReference type="Proteomes" id="UP000568751"/>
    </source>
</evidence>
<keyword evidence="5 8" id="KW-1133">Transmembrane helix</keyword>
<keyword evidence="7" id="KW-0131">Cell cycle</keyword>
<dbReference type="Proteomes" id="UP000568751">
    <property type="component" value="Unassembled WGS sequence"/>
</dbReference>
<name>A0A853F9L2_9GAMM</name>
<dbReference type="EMBL" id="JACCHT010000002">
    <property type="protein sequence ID" value="NYT28325.1"/>
    <property type="molecule type" value="Genomic_DNA"/>
</dbReference>
<evidence type="ECO:0000256" key="7">
    <source>
        <dbReference type="ARBA" id="ARBA00023306"/>
    </source>
</evidence>
<evidence type="ECO:0000256" key="2">
    <source>
        <dbReference type="ARBA" id="ARBA00022475"/>
    </source>
</evidence>
<comment type="subcellular location">
    <subcellularLocation>
        <location evidence="1">Cell membrane</location>
        <topology evidence="1">Single-pass type II membrane protein</topology>
    </subcellularLocation>
</comment>
<accession>A0A853F9L2</accession>
<protein>
    <submittedName>
        <fullName evidence="9">Cell division protein FtsL</fullName>
    </submittedName>
</protein>
<evidence type="ECO:0000256" key="4">
    <source>
        <dbReference type="ARBA" id="ARBA00022692"/>
    </source>
</evidence>
<dbReference type="RefSeq" id="WP_369150805.1">
    <property type="nucleotide sequence ID" value="NZ_OZ156463.1"/>
</dbReference>
<keyword evidence="4 8" id="KW-0812">Transmembrane</keyword>
<evidence type="ECO:0000256" key="1">
    <source>
        <dbReference type="ARBA" id="ARBA00004401"/>
    </source>
</evidence>
<dbReference type="Pfam" id="PF04999">
    <property type="entry name" value="FtsL"/>
    <property type="match status" value="1"/>
</dbReference>
<evidence type="ECO:0000256" key="3">
    <source>
        <dbReference type="ARBA" id="ARBA00022618"/>
    </source>
</evidence>
<comment type="caution">
    <text evidence="9">The sequence shown here is derived from an EMBL/GenBank/DDBJ whole genome shotgun (WGS) entry which is preliminary data.</text>
</comment>
<keyword evidence="3 9" id="KW-0132">Cell division</keyword>
<feature type="transmembrane region" description="Helical" evidence="8">
    <location>
        <begin position="6"/>
        <end position="27"/>
    </location>
</feature>
<organism evidence="9 10">
    <name type="scientific">Candidatus Thiodubiliella endoseptemdiera</name>
    <dbReference type="NCBI Taxonomy" id="2738886"/>
    <lineage>
        <taxon>Bacteria</taxon>
        <taxon>Pseudomonadati</taxon>
        <taxon>Pseudomonadota</taxon>
        <taxon>Gammaproteobacteria</taxon>
        <taxon>Candidatus Pseudothioglobaceae</taxon>
        <taxon>Candidatus Thiodubiliella</taxon>
    </lineage>
</organism>
<dbReference type="InterPro" id="IPR011922">
    <property type="entry name" value="Cell_div_FtsL"/>
</dbReference>
<evidence type="ECO:0000256" key="8">
    <source>
        <dbReference type="SAM" id="Phobius"/>
    </source>
</evidence>
<evidence type="ECO:0000256" key="6">
    <source>
        <dbReference type="ARBA" id="ARBA00023136"/>
    </source>
</evidence>
<sequence>MLKITLNRVSILLALSIVVLSFLTIFWHHQSRVLFKITNSVQKTNQAIIAKQKQLLSEYFEQTSGSKIQTKATSQLRMHLPTKVRELTL</sequence>
<dbReference type="GO" id="GO:0005886">
    <property type="term" value="C:plasma membrane"/>
    <property type="evidence" value="ECO:0007669"/>
    <property type="project" value="UniProtKB-SubCell"/>
</dbReference>
<evidence type="ECO:0000313" key="9">
    <source>
        <dbReference type="EMBL" id="NYT28325.1"/>
    </source>
</evidence>
<dbReference type="GO" id="GO:0051301">
    <property type="term" value="P:cell division"/>
    <property type="evidence" value="ECO:0007669"/>
    <property type="project" value="UniProtKB-KW"/>
</dbReference>
<keyword evidence="6 8" id="KW-0472">Membrane</keyword>
<gene>
    <name evidence="9" type="ORF">H0A76_10915</name>
</gene>
<dbReference type="AlphaFoldDB" id="A0A853F9L2"/>
<evidence type="ECO:0000256" key="5">
    <source>
        <dbReference type="ARBA" id="ARBA00022989"/>
    </source>
</evidence>
<proteinExistence type="predicted"/>